<evidence type="ECO:0000256" key="3">
    <source>
        <dbReference type="ARBA" id="ARBA00022617"/>
    </source>
</evidence>
<dbReference type="PANTHER" id="PTHR30521:SF4">
    <property type="entry name" value="DEFERROCHELATASE"/>
    <property type="match status" value="1"/>
</dbReference>
<comment type="similarity">
    <text evidence="7">Belongs to the DyP-type peroxidase family.</text>
</comment>
<dbReference type="InterPro" id="IPR049509">
    <property type="entry name" value="DyP_N"/>
</dbReference>
<dbReference type="EMBL" id="OZ037949">
    <property type="protein sequence ID" value="CAL1711609.1"/>
    <property type="molecule type" value="Genomic_DNA"/>
</dbReference>
<evidence type="ECO:0000313" key="9">
    <source>
        <dbReference type="EMBL" id="CAL1711609.1"/>
    </source>
</evidence>
<organism evidence="9 10">
    <name type="scientific">Somion occarium</name>
    <dbReference type="NCBI Taxonomy" id="3059160"/>
    <lineage>
        <taxon>Eukaryota</taxon>
        <taxon>Fungi</taxon>
        <taxon>Dikarya</taxon>
        <taxon>Basidiomycota</taxon>
        <taxon>Agaricomycotina</taxon>
        <taxon>Agaricomycetes</taxon>
        <taxon>Polyporales</taxon>
        <taxon>Cerrenaceae</taxon>
        <taxon>Somion</taxon>
    </lineage>
</organism>
<keyword evidence="10" id="KW-1185">Reference proteome</keyword>
<dbReference type="SUPFAM" id="SSF54909">
    <property type="entry name" value="Dimeric alpha+beta barrel"/>
    <property type="match status" value="1"/>
</dbReference>
<feature type="domain" description="DyP dimeric alpha+beta barrel" evidence="8">
    <location>
        <begin position="44"/>
        <end position="198"/>
    </location>
</feature>
<gene>
    <name evidence="9" type="ORF">GFSPODELE1_LOCUS8423</name>
</gene>
<sequence length="538" mass="59405">MTEIPPSLKNLKRRTVLPLIRKTESRLAPARFAIAKQAIPDPANIQGDVYLLFPKVAECFLFFWIEDKDKFKAALRNYRPTSSEDVAGHLETISDAKERGQIADLFQTQIAFSRSGLTALGRPEAVGDIRYDGGSMRRDKGVLGDGRQWDPIFDPGTVHGVFVVAAANAQKRSEALTNIKDLFGGAVRKFRSINADRRTGKNKGHEHFGYEDGVSQPAIRGLAIPRKGQLEVDPGVIIMGYKGDPVFDSTDPNVTKRPYWTKDGSLMVFRKLEQDVKGFEDYLTQNANRWRDFWPPGTVGQDLTPKEGADLWGARMIGRWKSGCPIALSPYRDNPDIAADPDQVNNFDYTVPNQTGPSDIGCPFVAHTRKTAPRNLDPFVSKKYLESAVIVRAGMPYGKDYSEAPLDTERGLAFVCYSSSITNGFFLQTTGFAGNDYFPTSGVIPFRHGQDPILGGPGDMFDAAIIGDPDVNQTDKDIVPNKEITIRVSDKTGKIFQVSGVARPEDVTAFKQDFFVTSRGGEYFFVPSVETVKLLAGA</sequence>
<keyword evidence="3" id="KW-0349">Heme</keyword>
<keyword evidence="4" id="KW-0479">Metal-binding</keyword>
<evidence type="ECO:0000256" key="6">
    <source>
        <dbReference type="ARBA" id="ARBA00023004"/>
    </source>
</evidence>
<evidence type="ECO:0000256" key="2">
    <source>
        <dbReference type="ARBA" id="ARBA00022559"/>
    </source>
</evidence>
<dbReference type="PROSITE" id="PS51404">
    <property type="entry name" value="DYP_PEROXIDASE"/>
    <property type="match status" value="1"/>
</dbReference>
<dbReference type="PANTHER" id="PTHR30521">
    <property type="entry name" value="DEFERROCHELATASE/PEROXIDASE"/>
    <property type="match status" value="1"/>
</dbReference>
<evidence type="ECO:0000256" key="4">
    <source>
        <dbReference type="ARBA" id="ARBA00022723"/>
    </source>
</evidence>
<name>A0ABP1DYC9_9APHY</name>
<evidence type="ECO:0000256" key="1">
    <source>
        <dbReference type="ARBA" id="ARBA00001970"/>
    </source>
</evidence>
<comment type="cofactor">
    <cofactor evidence="1">
        <name>heme b</name>
        <dbReference type="ChEBI" id="CHEBI:60344"/>
    </cofactor>
</comment>
<dbReference type="NCBIfam" id="TIGR01413">
    <property type="entry name" value="Dyp_perox_fam"/>
    <property type="match status" value="1"/>
</dbReference>
<dbReference type="InterPro" id="IPR006314">
    <property type="entry name" value="Dyp_peroxidase"/>
</dbReference>
<keyword evidence="5" id="KW-0560">Oxidoreductase</keyword>
<proteinExistence type="inferred from homology"/>
<protein>
    <recommendedName>
        <fullName evidence="8">DyP dimeric alpha+beta barrel domain-containing protein</fullName>
    </recommendedName>
</protein>
<evidence type="ECO:0000259" key="8">
    <source>
        <dbReference type="Pfam" id="PF21105"/>
    </source>
</evidence>
<reference evidence="10" key="1">
    <citation type="submission" date="2024-04" db="EMBL/GenBank/DDBJ databases">
        <authorList>
            <person name="Shaw F."/>
            <person name="Minotto A."/>
        </authorList>
    </citation>
    <scope>NUCLEOTIDE SEQUENCE [LARGE SCALE GENOMIC DNA]</scope>
</reference>
<keyword evidence="2" id="KW-0575">Peroxidase</keyword>
<keyword evidence="6" id="KW-0408">Iron</keyword>
<evidence type="ECO:0000256" key="5">
    <source>
        <dbReference type="ARBA" id="ARBA00023002"/>
    </source>
</evidence>
<evidence type="ECO:0000313" key="10">
    <source>
        <dbReference type="Proteomes" id="UP001497453"/>
    </source>
</evidence>
<evidence type="ECO:0000256" key="7">
    <source>
        <dbReference type="ARBA" id="ARBA00025737"/>
    </source>
</evidence>
<dbReference type="Pfam" id="PF21105">
    <property type="entry name" value="DyP_N"/>
    <property type="match status" value="1"/>
</dbReference>
<dbReference type="InterPro" id="IPR011008">
    <property type="entry name" value="Dimeric_a/b-barrel"/>
</dbReference>
<accession>A0ABP1DYC9</accession>
<dbReference type="Proteomes" id="UP001497453">
    <property type="component" value="Chromosome 6"/>
</dbReference>